<proteinExistence type="predicted"/>
<dbReference type="EMBL" id="JAINVB010000001">
    <property type="protein sequence ID" value="MCK0088321.1"/>
    <property type="molecule type" value="Genomic_DNA"/>
</dbReference>
<dbReference type="Pfam" id="PF22016">
    <property type="entry name" value="DUF6933"/>
    <property type="match status" value="1"/>
</dbReference>
<reference evidence="2" key="1">
    <citation type="journal article" date="2022" name="Cell Host Microbe">
        <title>Colonization of the live biotherapeutic product VE303 and modulation of the microbiota and metabolites in healthy volunteers.</title>
        <authorList>
            <person name="Dsouza M."/>
            <person name="Menon R."/>
            <person name="Crossette E."/>
            <person name="Bhattarai S.K."/>
            <person name="Schneider J."/>
            <person name="Kim Y.G."/>
            <person name="Reddy S."/>
            <person name="Caballero S."/>
            <person name="Felix C."/>
            <person name="Cornacchione L."/>
            <person name="Hendrickson J."/>
            <person name="Watson A.R."/>
            <person name="Minot S.S."/>
            <person name="Greenfield N."/>
            <person name="Schopf L."/>
            <person name="Szabady R."/>
            <person name="Patarroyo J."/>
            <person name="Smith W."/>
            <person name="Harrison P."/>
            <person name="Kuijper E.J."/>
            <person name="Kelly C.P."/>
            <person name="Olle B."/>
            <person name="Bobilev D."/>
            <person name="Silber J.L."/>
            <person name="Bucci V."/>
            <person name="Roberts B."/>
            <person name="Faith J."/>
            <person name="Norman J.M."/>
        </authorList>
    </citation>
    <scope>NUCLEOTIDE SEQUENCE</scope>
    <source>
        <strain evidence="2">VE303-04</strain>
    </source>
</reference>
<protein>
    <recommendedName>
        <fullName evidence="1">DUF6933 domain-containing protein</fullName>
    </recommendedName>
</protein>
<sequence>MQLGITIPLQKYLNLPKQSYGEPEDLFFCWEIHRILYQGRDMMIAVNANNRFGVALAGITVSDWKRLPELVEEAVEKGMCDEGYSSEQIDAYFNIAGPAMLTKTHGRKPVAGLNRAIDYLYHIPGTVTEQQRLQVLHCRQMNRDICSPSGFDVYGEPQEFFRKDMVRIGIISHFDKKQFSI</sequence>
<evidence type="ECO:0000259" key="1">
    <source>
        <dbReference type="Pfam" id="PF22016"/>
    </source>
</evidence>
<name>A0AAW5F905_CLOSY</name>
<organism evidence="2 3">
    <name type="scientific">Clostridium symbiosum</name>
    <name type="common">Bacteroides symbiosus</name>
    <dbReference type="NCBI Taxonomy" id="1512"/>
    <lineage>
        <taxon>Bacteria</taxon>
        <taxon>Bacillati</taxon>
        <taxon>Bacillota</taxon>
        <taxon>Clostridia</taxon>
        <taxon>Lachnospirales</taxon>
        <taxon>Lachnospiraceae</taxon>
        <taxon>Otoolea</taxon>
    </lineage>
</organism>
<accession>A0AAW5F905</accession>
<feature type="domain" description="DUF6933" evidence="1">
    <location>
        <begin position="3"/>
        <end position="159"/>
    </location>
</feature>
<dbReference type="InterPro" id="IPR053864">
    <property type="entry name" value="DUF6933"/>
</dbReference>
<dbReference type="Proteomes" id="UP001203136">
    <property type="component" value="Unassembled WGS sequence"/>
</dbReference>
<evidence type="ECO:0000313" key="3">
    <source>
        <dbReference type="Proteomes" id="UP001203136"/>
    </source>
</evidence>
<dbReference type="RefSeq" id="WP_003503216.1">
    <property type="nucleotide sequence ID" value="NZ_CP125623.1"/>
</dbReference>
<dbReference type="AlphaFoldDB" id="A0AAW5F905"/>
<comment type="caution">
    <text evidence="2">The sequence shown here is derived from an EMBL/GenBank/DDBJ whole genome shotgun (WGS) entry which is preliminary data.</text>
</comment>
<gene>
    <name evidence="2" type="ORF">K5I21_21100</name>
</gene>
<evidence type="ECO:0000313" key="2">
    <source>
        <dbReference type="EMBL" id="MCK0088321.1"/>
    </source>
</evidence>